<name>A0A6J4PYS9_9PSEU</name>
<reference evidence="2" key="1">
    <citation type="submission" date="2020-02" db="EMBL/GenBank/DDBJ databases">
        <authorList>
            <person name="Meier V. D."/>
        </authorList>
    </citation>
    <scope>NUCLEOTIDE SEQUENCE</scope>
    <source>
        <strain evidence="2">AVDCRST_MAG66</strain>
    </source>
</reference>
<feature type="region of interest" description="Disordered" evidence="1">
    <location>
        <begin position="105"/>
        <end position="136"/>
    </location>
</feature>
<feature type="non-terminal residue" evidence="2">
    <location>
        <position position="1"/>
    </location>
</feature>
<feature type="compositionally biased region" description="Basic residues" evidence="1">
    <location>
        <begin position="65"/>
        <end position="81"/>
    </location>
</feature>
<accession>A0A6J4PYS9</accession>
<evidence type="ECO:0000313" key="2">
    <source>
        <dbReference type="EMBL" id="CAA9425510.1"/>
    </source>
</evidence>
<feature type="non-terminal residue" evidence="2">
    <location>
        <position position="136"/>
    </location>
</feature>
<feature type="compositionally biased region" description="Basic and acidic residues" evidence="1">
    <location>
        <begin position="1"/>
        <end position="12"/>
    </location>
</feature>
<protein>
    <submittedName>
        <fullName evidence="2">Secreted protein</fullName>
    </submittedName>
</protein>
<feature type="compositionally biased region" description="Low complexity" evidence="1">
    <location>
        <begin position="16"/>
        <end position="30"/>
    </location>
</feature>
<gene>
    <name evidence="2" type="ORF">AVDCRST_MAG66-2939</name>
</gene>
<dbReference type="EMBL" id="CADCUS010000430">
    <property type="protein sequence ID" value="CAA9425510.1"/>
    <property type="molecule type" value="Genomic_DNA"/>
</dbReference>
<evidence type="ECO:0000256" key="1">
    <source>
        <dbReference type="SAM" id="MobiDB-lite"/>
    </source>
</evidence>
<feature type="region of interest" description="Disordered" evidence="1">
    <location>
        <begin position="1"/>
        <end position="88"/>
    </location>
</feature>
<dbReference type="AlphaFoldDB" id="A0A6J4PYS9"/>
<proteinExistence type="predicted"/>
<organism evidence="2">
    <name type="scientific">uncultured Pseudonocardia sp</name>
    <dbReference type="NCBI Taxonomy" id="211455"/>
    <lineage>
        <taxon>Bacteria</taxon>
        <taxon>Bacillati</taxon>
        <taxon>Actinomycetota</taxon>
        <taxon>Actinomycetes</taxon>
        <taxon>Pseudonocardiales</taxon>
        <taxon>Pseudonocardiaceae</taxon>
        <taxon>Pseudonocardia</taxon>
        <taxon>environmental samples</taxon>
    </lineage>
</organism>
<sequence length="136" mass="14268">VGWSDRRADRRGGLRGPRAAAGGPAAQAGAHPRRGHGGDPQGARGQRTAAGQRPDHAAPGEHPAGARRRHHLQRPHRHQQRVRADLAVHGHAGWAAGARRRVLLRAEQGREGPAGGQGRRSALAEHPPGPAAEGEV</sequence>